<comment type="caution">
    <text evidence="1">The sequence shown here is derived from an EMBL/GenBank/DDBJ whole genome shotgun (WGS) entry which is preliminary data.</text>
</comment>
<sequence length="132" mass="14791">MQLDYVEEIHKRIKPELKRLGISMAEASRRIGETDSQGLRDVCAGRKRASAELIAKLMLIEGINIQHILTGGSMEENTLNKEKLYDTSVCILTMEEKAILSSYRLASETGKRVIAAACTILAEEKIQNKENR</sequence>
<dbReference type="RefSeq" id="WP_113917836.1">
    <property type="nucleotide sequence ID" value="NZ_QNSE01000012.1"/>
</dbReference>
<evidence type="ECO:0000313" key="1">
    <source>
        <dbReference type="EMBL" id="RBP80063.1"/>
    </source>
</evidence>
<dbReference type="Proteomes" id="UP000252792">
    <property type="component" value="Unassembled WGS sequence"/>
</dbReference>
<organism evidence="1 2">
    <name type="scientific">Marinomonas rhizomae</name>
    <dbReference type="NCBI Taxonomy" id="491948"/>
    <lineage>
        <taxon>Bacteria</taxon>
        <taxon>Pseudomonadati</taxon>
        <taxon>Pseudomonadota</taxon>
        <taxon>Gammaproteobacteria</taxon>
        <taxon>Oceanospirillales</taxon>
        <taxon>Oceanospirillaceae</taxon>
        <taxon>Marinomonas</taxon>
    </lineage>
</organism>
<dbReference type="EMBL" id="QNSE01000012">
    <property type="protein sequence ID" value="RBP80063.1"/>
    <property type="molecule type" value="Genomic_DNA"/>
</dbReference>
<reference evidence="1 2" key="1">
    <citation type="submission" date="2018-06" db="EMBL/GenBank/DDBJ databases">
        <title>Genomic Encyclopedia of Type Strains, Phase III (KMG-III): the genomes of soil and plant-associated and newly described type strains.</title>
        <authorList>
            <person name="Whitman W."/>
        </authorList>
    </citation>
    <scope>NUCLEOTIDE SEQUENCE [LARGE SCALE GENOMIC DNA]</scope>
    <source>
        <strain evidence="1 2">CECT 7377</strain>
    </source>
</reference>
<evidence type="ECO:0000313" key="2">
    <source>
        <dbReference type="Proteomes" id="UP000252792"/>
    </source>
</evidence>
<name>A0A366IZ16_9GAMM</name>
<dbReference type="OrthoDB" id="9791537at2"/>
<protein>
    <recommendedName>
        <fullName evidence="3">XRE family transcriptional regulator</fullName>
    </recommendedName>
</protein>
<keyword evidence="2" id="KW-1185">Reference proteome</keyword>
<dbReference type="AlphaFoldDB" id="A0A366IZ16"/>
<gene>
    <name evidence="1" type="ORF">DFP80_112119</name>
</gene>
<proteinExistence type="predicted"/>
<evidence type="ECO:0008006" key="3">
    <source>
        <dbReference type="Google" id="ProtNLM"/>
    </source>
</evidence>
<accession>A0A366IZ16</accession>